<keyword evidence="5" id="KW-0378">Hydrolase</keyword>
<dbReference type="Gene3D" id="3.30.40.10">
    <property type="entry name" value="Zinc/RING finger domain, C3HC4 (zinc finger)"/>
    <property type="match status" value="1"/>
</dbReference>
<dbReference type="SUPFAM" id="SSF52540">
    <property type="entry name" value="P-loop containing nucleoside triphosphate hydrolases"/>
    <property type="match status" value="2"/>
</dbReference>
<reference evidence="14 15" key="1">
    <citation type="journal article" date="2014" name="PLoS Genet.">
        <title>Analysis of the Phlebiopsis gigantea genome, transcriptome and secretome provides insight into its pioneer colonization strategies of wood.</title>
        <authorList>
            <person name="Hori C."/>
            <person name="Ishida T."/>
            <person name="Igarashi K."/>
            <person name="Samejima M."/>
            <person name="Suzuki H."/>
            <person name="Master E."/>
            <person name="Ferreira P."/>
            <person name="Ruiz-Duenas F.J."/>
            <person name="Held B."/>
            <person name="Canessa P."/>
            <person name="Larrondo L.F."/>
            <person name="Schmoll M."/>
            <person name="Druzhinina I.S."/>
            <person name="Kubicek C.P."/>
            <person name="Gaskell J.A."/>
            <person name="Kersten P."/>
            <person name="St John F."/>
            <person name="Glasner J."/>
            <person name="Sabat G."/>
            <person name="Splinter BonDurant S."/>
            <person name="Syed K."/>
            <person name="Yadav J."/>
            <person name="Mgbeahuruike A.C."/>
            <person name="Kovalchuk A."/>
            <person name="Asiegbu F.O."/>
            <person name="Lackner G."/>
            <person name="Hoffmeister D."/>
            <person name="Rencoret J."/>
            <person name="Gutierrez A."/>
            <person name="Sun H."/>
            <person name="Lindquist E."/>
            <person name="Barry K."/>
            <person name="Riley R."/>
            <person name="Grigoriev I.V."/>
            <person name="Henrissat B."/>
            <person name="Kues U."/>
            <person name="Berka R.M."/>
            <person name="Martinez A.T."/>
            <person name="Covert S.F."/>
            <person name="Blanchette R.A."/>
            <person name="Cullen D."/>
        </authorList>
    </citation>
    <scope>NUCLEOTIDE SEQUENCE [LARGE SCALE GENOMIC DNA]</scope>
    <source>
        <strain evidence="14 15">11061_1 CR5-6</strain>
    </source>
</reference>
<dbReference type="Pfam" id="PF00271">
    <property type="entry name" value="Helicase_C"/>
    <property type="match status" value="1"/>
</dbReference>
<evidence type="ECO:0000256" key="1">
    <source>
        <dbReference type="ARBA" id="ARBA00007025"/>
    </source>
</evidence>
<proteinExistence type="inferred from homology"/>
<evidence type="ECO:0008006" key="16">
    <source>
        <dbReference type="Google" id="ProtNLM"/>
    </source>
</evidence>
<dbReference type="Pfam" id="PF00176">
    <property type="entry name" value="SNF2-rel_dom"/>
    <property type="match status" value="1"/>
</dbReference>
<dbReference type="InterPro" id="IPR050628">
    <property type="entry name" value="SNF2_RAD54_helicase_TF"/>
</dbReference>
<dbReference type="InterPro" id="IPR000330">
    <property type="entry name" value="SNF2_N"/>
</dbReference>
<gene>
    <name evidence="14" type="ORF">PHLGIDRAFT_101971</name>
</gene>
<dbReference type="SMART" id="SM00184">
    <property type="entry name" value="RING"/>
    <property type="match status" value="1"/>
</dbReference>
<evidence type="ECO:0000259" key="11">
    <source>
        <dbReference type="PROSITE" id="PS50089"/>
    </source>
</evidence>
<dbReference type="Proteomes" id="UP000053257">
    <property type="component" value="Unassembled WGS sequence"/>
</dbReference>
<evidence type="ECO:0000259" key="13">
    <source>
        <dbReference type="PROSITE" id="PS51194"/>
    </source>
</evidence>
<dbReference type="PANTHER" id="PTHR45626">
    <property type="entry name" value="TRANSCRIPTION TERMINATION FACTOR 2-RELATED"/>
    <property type="match status" value="1"/>
</dbReference>
<dbReference type="InterPro" id="IPR014001">
    <property type="entry name" value="Helicase_ATP-bd"/>
</dbReference>
<dbReference type="SUPFAM" id="SSF57850">
    <property type="entry name" value="RING/U-box"/>
    <property type="match status" value="1"/>
</dbReference>
<dbReference type="AlphaFoldDB" id="A0A0C3SBB1"/>
<dbReference type="GO" id="GO:0016787">
    <property type="term" value="F:hydrolase activity"/>
    <property type="evidence" value="ECO:0007669"/>
    <property type="project" value="UniProtKB-KW"/>
</dbReference>
<dbReference type="GO" id="GO:0000724">
    <property type="term" value="P:double-strand break repair via homologous recombination"/>
    <property type="evidence" value="ECO:0007669"/>
    <property type="project" value="TreeGrafter"/>
</dbReference>
<feature type="compositionally biased region" description="Basic residues" evidence="10">
    <location>
        <begin position="744"/>
        <end position="753"/>
    </location>
</feature>
<dbReference type="PROSITE" id="PS50089">
    <property type="entry name" value="ZF_RING_2"/>
    <property type="match status" value="1"/>
</dbReference>
<dbReference type="STRING" id="745531.A0A0C3SBB1"/>
<evidence type="ECO:0000256" key="7">
    <source>
        <dbReference type="ARBA" id="ARBA00022833"/>
    </source>
</evidence>
<evidence type="ECO:0000256" key="6">
    <source>
        <dbReference type="ARBA" id="ARBA00022806"/>
    </source>
</evidence>
<dbReference type="PROSITE" id="PS51194">
    <property type="entry name" value="HELICASE_CTER"/>
    <property type="match status" value="1"/>
</dbReference>
<dbReference type="SMART" id="SM00490">
    <property type="entry name" value="HELICc"/>
    <property type="match status" value="1"/>
</dbReference>
<organism evidence="14 15">
    <name type="scientific">Phlebiopsis gigantea (strain 11061_1 CR5-6)</name>
    <name type="common">White-rot fungus</name>
    <name type="synonym">Peniophora gigantea</name>
    <dbReference type="NCBI Taxonomy" id="745531"/>
    <lineage>
        <taxon>Eukaryota</taxon>
        <taxon>Fungi</taxon>
        <taxon>Dikarya</taxon>
        <taxon>Basidiomycota</taxon>
        <taxon>Agaricomycotina</taxon>
        <taxon>Agaricomycetes</taxon>
        <taxon>Polyporales</taxon>
        <taxon>Phanerochaetaceae</taxon>
        <taxon>Phlebiopsis</taxon>
    </lineage>
</organism>
<feature type="domain" description="Helicase ATP-binding" evidence="12">
    <location>
        <begin position="253"/>
        <end position="455"/>
    </location>
</feature>
<keyword evidence="2" id="KW-0479">Metal-binding</keyword>
<keyword evidence="3" id="KW-0547">Nucleotide-binding</keyword>
<dbReference type="EMBL" id="KN840460">
    <property type="protein sequence ID" value="KIP09902.1"/>
    <property type="molecule type" value="Genomic_DNA"/>
</dbReference>
<dbReference type="PANTHER" id="PTHR45626:SF16">
    <property type="entry name" value="ATP-DEPENDENT HELICASE ULS1"/>
    <property type="match status" value="1"/>
</dbReference>
<dbReference type="CDD" id="cd18008">
    <property type="entry name" value="DEXDc_SHPRH-like"/>
    <property type="match status" value="1"/>
</dbReference>
<evidence type="ECO:0000256" key="4">
    <source>
        <dbReference type="ARBA" id="ARBA00022771"/>
    </source>
</evidence>
<evidence type="ECO:0000259" key="12">
    <source>
        <dbReference type="PROSITE" id="PS51192"/>
    </source>
</evidence>
<evidence type="ECO:0000256" key="8">
    <source>
        <dbReference type="ARBA" id="ARBA00022840"/>
    </source>
</evidence>
<name>A0A0C3SBB1_PHLG1</name>
<keyword evidence="7" id="KW-0862">Zinc</keyword>
<evidence type="ECO:0000313" key="15">
    <source>
        <dbReference type="Proteomes" id="UP000053257"/>
    </source>
</evidence>
<dbReference type="Gene3D" id="3.40.50.300">
    <property type="entry name" value="P-loop containing nucleotide triphosphate hydrolases"/>
    <property type="match status" value="1"/>
</dbReference>
<feature type="domain" description="RING-type" evidence="11">
    <location>
        <begin position="642"/>
        <end position="695"/>
    </location>
</feature>
<dbReference type="GO" id="GO:0008094">
    <property type="term" value="F:ATP-dependent activity, acting on DNA"/>
    <property type="evidence" value="ECO:0007669"/>
    <property type="project" value="TreeGrafter"/>
</dbReference>
<dbReference type="SMART" id="SM00487">
    <property type="entry name" value="DEXDc"/>
    <property type="match status" value="1"/>
</dbReference>
<comment type="similarity">
    <text evidence="1">Belongs to the SNF2/RAD54 helicase family.</text>
</comment>
<dbReference type="GO" id="GO:0005737">
    <property type="term" value="C:cytoplasm"/>
    <property type="evidence" value="ECO:0007669"/>
    <property type="project" value="TreeGrafter"/>
</dbReference>
<dbReference type="InterPro" id="IPR013083">
    <property type="entry name" value="Znf_RING/FYVE/PHD"/>
</dbReference>
<dbReference type="InterPro" id="IPR001650">
    <property type="entry name" value="Helicase_C-like"/>
</dbReference>
<sequence length="1018" mass="114976">MFEERFVEMRLILSDVDQEMKRVQAALSEVENKPYRTQDDVTRIVNLESELWRLIELKEDCSATIHSVPGATRSGTSEYTSAPAYNMQHQSVPSGSNVHLPPAFQDPDFAQQRNVLVNNGLPQVNAPVASGSGVKLEEHTGYAKVETDALDLDFRRVTADMPGMIQPLSDDERFDEDGNFYGRGRDTFHGPVAKADDIDNFFVSAGNAELFDGNASVEKALNKLRLPVLYTPLPGMEIALMPHQVIGVAWMLEKERGSEKGGCLADEMGLGKTVQMIATIAMNLSPDPLRKTTLIVAPLALLDQWKLEIETKTNLNLQCLIYHGNKKSRSLDQLRKYDVVLTTFQTLANEWPDEEAEEKAKKKRKKRKTQNGFIVDDDSEEEKALKKNKKTKGPLFITEWYRIVLDEAQNIRNRRTRVSRAVSKLQSTYRWCLTGTPIINGLADAYGLLRFLQYRPWYDWENFNGHISRIEKRNPMLATSRLQAIFKAILLRRKKDTMLDGKRLIELPSKEVILHKLEFSPEERAVYNMVEAKSQAIFNRFLRAGTVLKNYHQVLVLLLRLRQVCSHPSLIQEEGEEEGVAYVDPGQEDISQKTVELARAERLLGLEFVQRMQAKFRQITLERIAAEKASAEATLEGDDIECPVCFDNYADPIITACGHSFCRECINNVLNAGPREDAAEPTHYKADERPCPACRGAISHDMIFSRVSFEPSDEELRGAMAGPVDVGGDVKILDAEAPELKPARAVRKRKGPSRRVLDSDEEETDGDDDGLSDFIVKDDEDENEKDARWRLKGKRKEIIVLSDDEDDDLIIGAKPDVPAASDQIKLMPKFLPSTKMKHMMESLKEWAETHPSEKTLIVSQWTGCLELVSNYLTENQFAHVKYQGNMRRGERDRVVRAFMSKDKAAVMLMSLKCGGVGLNLTRANRVINLDLGWSLAIEQQAYDRVHRLGQHRDVFVHRLVIANTVEDRILTVQERKKGLAESSLGEGGGKKLGRLSVKELANLFGLDHRGRLLEPQAV</sequence>
<dbReference type="GO" id="GO:0005524">
    <property type="term" value="F:ATP binding"/>
    <property type="evidence" value="ECO:0007669"/>
    <property type="project" value="UniProtKB-KW"/>
</dbReference>
<accession>A0A0C3SBB1</accession>
<dbReference type="OrthoDB" id="423559at2759"/>
<dbReference type="InterPro" id="IPR017907">
    <property type="entry name" value="Znf_RING_CS"/>
</dbReference>
<keyword evidence="4 9" id="KW-0863">Zinc-finger</keyword>
<dbReference type="PROSITE" id="PS00518">
    <property type="entry name" value="ZF_RING_1"/>
    <property type="match status" value="1"/>
</dbReference>
<dbReference type="CDD" id="cd18793">
    <property type="entry name" value="SF2_C_SNF"/>
    <property type="match status" value="1"/>
</dbReference>
<protein>
    <recommendedName>
        <fullName evidence="16">RING-type domain-containing protein</fullName>
    </recommendedName>
</protein>
<evidence type="ECO:0000256" key="10">
    <source>
        <dbReference type="SAM" id="MobiDB-lite"/>
    </source>
</evidence>
<dbReference type="GO" id="GO:0004386">
    <property type="term" value="F:helicase activity"/>
    <property type="evidence" value="ECO:0007669"/>
    <property type="project" value="UniProtKB-KW"/>
</dbReference>
<dbReference type="HOGENOM" id="CLU_000315_2_8_1"/>
<keyword evidence="8" id="KW-0067">ATP-binding</keyword>
<evidence type="ECO:0000313" key="14">
    <source>
        <dbReference type="EMBL" id="KIP09902.1"/>
    </source>
</evidence>
<evidence type="ECO:0000256" key="3">
    <source>
        <dbReference type="ARBA" id="ARBA00022741"/>
    </source>
</evidence>
<dbReference type="GO" id="GO:0005634">
    <property type="term" value="C:nucleus"/>
    <property type="evidence" value="ECO:0007669"/>
    <property type="project" value="TreeGrafter"/>
</dbReference>
<dbReference type="InterPro" id="IPR001841">
    <property type="entry name" value="Znf_RING"/>
</dbReference>
<feature type="compositionally biased region" description="Acidic residues" evidence="10">
    <location>
        <begin position="759"/>
        <end position="771"/>
    </location>
</feature>
<dbReference type="GO" id="GO:0008270">
    <property type="term" value="F:zinc ion binding"/>
    <property type="evidence" value="ECO:0007669"/>
    <property type="project" value="UniProtKB-KW"/>
</dbReference>
<keyword evidence="6" id="KW-0347">Helicase</keyword>
<feature type="domain" description="Helicase C-terminal" evidence="13">
    <location>
        <begin position="835"/>
        <end position="1004"/>
    </location>
</feature>
<dbReference type="Pfam" id="PF13923">
    <property type="entry name" value="zf-C3HC4_2"/>
    <property type="match status" value="1"/>
</dbReference>
<dbReference type="InterPro" id="IPR038718">
    <property type="entry name" value="SNF2-like_sf"/>
</dbReference>
<keyword evidence="15" id="KW-1185">Reference proteome</keyword>
<feature type="region of interest" description="Disordered" evidence="10">
    <location>
        <begin position="743"/>
        <end position="779"/>
    </location>
</feature>
<evidence type="ECO:0000256" key="5">
    <source>
        <dbReference type="ARBA" id="ARBA00022801"/>
    </source>
</evidence>
<dbReference type="PROSITE" id="PS51192">
    <property type="entry name" value="HELICASE_ATP_BIND_1"/>
    <property type="match status" value="1"/>
</dbReference>
<dbReference type="InterPro" id="IPR027417">
    <property type="entry name" value="P-loop_NTPase"/>
</dbReference>
<evidence type="ECO:0000256" key="9">
    <source>
        <dbReference type="PROSITE-ProRule" id="PRU00175"/>
    </source>
</evidence>
<dbReference type="InterPro" id="IPR049730">
    <property type="entry name" value="SNF2/RAD54-like_C"/>
</dbReference>
<evidence type="ECO:0000256" key="2">
    <source>
        <dbReference type="ARBA" id="ARBA00022723"/>
    </source>
</evidence>
<dbReference type="Gene3D" id="3.40.50.10810">
    <property type="entry name" value="Tandem AAA-ATPase domain"/>
    <property type="match status" value="1"/>
</dbReference>